<gene>
    <name evidence="2" type="ORF">OCU04_001988</name>
</gene>
<feature type="region of interest" description="Disordered" evidence="1">
    <location>
        <begin position="1"/>
        <end position="45"/>
    </location>
</feature>
<dbReference type="AlphaFoldDB" id="A0A9X0AZ76"/>
<sequence length="100" mass="10848">MAQVMAATSTFQQSQSNTNGRINFTSDHESESKINGTPCTKSSSAPLTWVQVAKTQDSRAQPWKKLRDEVDDPDFAVGEDLSIFYKTGMTLCAAEGTLAA</sequence>
<feature type="compositionally biased region" description="Polar residues" evidence="1">
    <location>
        <begin position="1"/>
        <end position="25"/>
    </location>
</feature>
<dbReference type="EMBL" id="JAPEIS010000001">
    <property type="protein sequence ID" value="KAJ8071669.1"/>
    <property type="molecule type" value="Genomic_DNA"/>
</dbReference>
<name>A0A9X0AZ76_9HELO</name>
<protein>
    <submittedName>
        <fullName evidence="2">Uncharacterized protein</fullName>
    </submittedName>
</protein>
<evidence type="ECO:0000313" key="2">
    <source>
        <dbReference type="EMBL" id="KAJ8071669.1"/>
    </source>
</evidence>
<organism evidence="2 3">
    <name type="scientific">Sclerotinia nivalis</name>
    <dbReference type="NCBI Taxonomy" id="352851"/>
    <lineage>
        <taxon>Eukaryota</taxon>
        <taxon>Fungi</taxon>
        <taxon>Dikarya</taxon>
        <taxon>Ascomycota</taxon>
        <taxon>Pezizomycotina</taxon>
        <taxon>Leotiomycetes</taxon>
        <taxon>Helotiales</taxon>
        <taxon>Sclerotiniaceae</taxon>
        <taxon>Sclerotinia</taxon>
    </lineage>
</organism>
<evidence type="ECO:0000256" key="1">
    <source>
        <dbReference type="SAM" id="MobiDB-lite"/>
    </source>
</evidence>
<reference evidence="2" key="1">
    <citation type="submission" date="2022-11" db="EMBL/GenBank/DDBJ databases">
        <title>Genome Resource of Sclerotinia nivalis Strain SnTB1, a Plant Pathogen Isolated from American Ginseng.</title>
        <authorList>
            <person name="Fan S."/>
        </authorList>
    </citation>
    <scope>NUCLEOTIDE SEQUENCE</scope>
    <source>
        <strain evidence="2">SnTB1</strain>
    </source>
</reference>
<keyword evidence="3" id="KW-1185">Reference proteome</keyword>
<feature type="compositionally biased region" description="Polar residues" evidence="1">
    <location>
        <begin position="33"/>
        <end position="45"/>
    </location>
</feature>
<dbReference type="Proteomes" id="UP001152300">
    <property type="component" value="Unassembled WGS sequence"/>
</dbReference>
<proteinExistence type="predicted"/>
<evidence type="ECO:0000313" key="3">
    <source>
        <dbReference type="Proteomes" id="UP001152300"/>
    </source>
</evidence>
<comment type="caution">
    <text evidence="2">The sequence shown here is derived from an EMBL/GenBank/DDBJ whole genome shotgun (WGS) entry which is preliminary data.</text>
</comment>
<accession>A0A9X0AZ76</accession>